<keyword evidence="3" id="KW-0479">Metal-binding</keyword>
<dbReference type="PANTHER" id="PTHR43578">
    <property type="entry name" value="NADH-QUINONE OXIDOREDUCTASE SUBUNIT F"/>
    <property type="match status" value="1"/>
</dbReference>
<dbReference type="OrthoDB" id="9805533at2"/>
<evidence type="ECO:0000256" key="4">
    <source>
        <dbReference type="ARBA" id="ARBA00023004"/>
    </source>
</evidence>
<dbReference type="Gene3D" id="1.20.1440.230">
    <property type="entry name" value="NADH-ubiquinone oxidoreductase 51kDa subunit, iron-sulphur binding domain"/>
    <property type="match status" value="1"/>
</dbReference>
<dbReference type="GO" id="GO:0046872">
    <property type="term" value="F:metal ion binding"/>
    <property type="evidence" value="ECO:0007669"/>
    <property type="project" value="UniProtKB-KW"/>
</dbReference>
<dbReference type="GO" id="GO:0008137">
    <property type="term" value="F:NADH dehydrogenase (ubiquinone) activity"/>
    <property type="evidence" value="ECO:0007669"/>
    <property type="project" value="InterPro"/>
</dbReference>
<comment type="caution">
    <text evidence="7">The sequence shown here is derived from an EMBL/GenBank/DDBJ whole genome shotgun (WGS) entry which is preliminary data.</text>
</comment>
<evidence type="ECO:0000313" key="7">
    <source>
        <dbReference type="EMBL" id="REH53919.1"/>
    </source>
</evidence>
<evidence type="ECO:0000256" key="2">
    <source>
        <dbReference type="ARBA" id="ARBA00022485"/>
    </source>
</evidence>
<evidence type="ECO:0000259" key="6">
    <source>
        <dbReference type="SMART" id="SM00928"/>
    </source>
</evidence>
<dbReference type="InterPro" id="IPR001949">
    <property type="entry name" value="NADH-UbQ_OxRdtase_51kDa_CS"/>
</dbReference>
<dbReference type="Gene3D" id="1.10.10.1590">
    <property type="entry name" value="NADH-quinone oxidoreductase subunit E"/>
    <property type="match status" value="1"/>
</dbReference>
<dbReference type="Pfam" id="PF01512">
    <property type="entry name" value="Complex1_51K"/>
    <property type="match status" value="1"/>
</dbReference>
<dbReference type="Pfam" id="PF10531">
    <property type="entry name" value="SLBB"/>
    <property type="match status" value="1"/>
</dbReference>
<dbReference type="SMART" id="SM00928">
    <property type="entry name" value="NADH_4Fe-4S"/>
    <property type="match status" value="1"/>
</dbReference>
<dbReference type="FunFam" id="3.40.50.11540:FF:000001">
    <property type="entry name" value="NADH dehydrogenase [ubiquinone] flavoprotein 1, mitochondrial"/>
    <property type="match status" value="1"/>
</dbReference>
<proteinExistence type="inferred from homology"/>
<dbReference type="SUPFAM" id="SSF140490">
    <property type="entry name" value="Nqo1C-terminal domain-like"/>
    <property type="match status" value="1"/>
</dbReference>
<dbReference type="InterPro" id="IPR037207">
    <property type="entry name" value="Nuop51_4Fe4S-bd_sf"/>
</dbReference>
<dbReference type="EMBL" id="QUNO01000002">
    <property type="protein sequence ID" value="REH53919.1"/>
    <property type="molecule type" value="Genomic_DNA"/>
</dbReference>
<feature type="domain" description="NADH-ubiquinone oxidoreductase 51kDa subunit iron-sulphur binding" evidence="6">
    <location>
        <begin position="467"/>
        <end position="512"/>
    </location>
</feature>
<dbReference type="RefSeq" id="WP_116173032.1">
    <property type="nucleotide sequence ID" value="NZ_CP144375.1"/>
</dbReference>
<dbReference type="InterPro" id="IPR036249">
    <property type="entry name" value="Thioredoxin-like_sf"/>
</dbReference>
<evidence type="ECO:0000256" key="1">
    <source>
        <dbReference type="ARBA" id="ARBA00007523"/>
    </source>
</evidence>
<evidence type="ECO:0000256" key="5">
    <source>
        <dbReference type="ARBA" id="ARBA00023014"/>
    </source>
</evidence>
<dbReference type="SUPFAM" id="SSF142019">
    <property type="entry name" value="Nqo1 FMN-binding domain-like"/>
    <property type="match status" value="1"/>
</dbReference>
<dbReference type="PROSITE" id="PS00645">
    <property type="entry name" value="COMPLEX1_51K_2"/>
    <property type="match status" value="1"/>
</dbReference>
<dbReference type="Pfam" id="PF01257">
    <property type="entry name" value="2Fe-2S_thioredx"/>
    <property type="match status" value="1"/>
</dbReference>
<dbReference type="InterPro" id="IPR041921">
    <property type="entry name" value="NuoE_N"/>
</dbReference>
<keyword evidence="5" id="KW-0411">Iron-sulfur</keyword>
<organism evidence="7 8">
    <name type="scientific">Kutzneria buriramensis</name>
    <dbReference type="NCBI Taxonomy" id="1045776"/>
    <lineage>
        <taxon>Bacteria</taxon>
        <taxon>Bacillati</taxon>
        <taxon>Actinomycetota</taxon>
        <taxon>Actinomycetes</taxon>
        <taxon>Pseudonocardiales</taxon>
        <taxon>Pseudonocardiaceae</taxon>
        <taxon>Kutzneria</taxon>
    </lineage>
</organism>
<dbReference type="Gene3D" id="3.40.50.11540">
    <property type="entry name" value="NADH-ubiquinone oxidoreductase 51kDa subunit"/>
    <property type="match status" value="1"/>
</dbReference>
<name>A0A3E0I5C2_9PSEU</name>
<dbReference type="SUPFAM" id="SSF52833">
    <property type="entry name" value="Thioredoxin-like"/>
    <property type="match status" value="1"/>
</dbReference>
<dbReference type="Proteomes" id="UP000256269">
    <property type="component" value="Unassembled WGS sequence"/>
</dbReference>
<dbReference type="GO" id="GO:0051539">
    <property type="term" value="F:4 iron, 4 sulfur cluster binding"/>
    <property type="evidence" value="ECO:0007669"/>
    <property type="project" value="UniProtKB-KW"/>
</dbReference>
<keyword evidence="4" id="KW-0408">Iron</keyword>
<dbReference type="InterPro" id="IPR011538">
    <property type="entry name" value="Nuo51_FMN-bd"/>
</dbReference>
<evidence type="ECO:0000256" key="3">
    <source>
        <dbReference type="ARBA" id="ARBA00022723"/>
    </source>
</evidence>
<comment type="similarity">
    <text evidence="1">Belongs to the complex I 51 kDa subunit family.</text>
</comment>
<reference evidence="7 8" key="1">
    <citation type="submission" date="2018-08" db="EMBL/GenBank/DDBJ databases">
        <title>Genomic Encyclopedia of Archaeal and Bacterial Type Strains, Phase II (KMG-II): from individual species to whole genera.</title>
        <authorList>
            <person name="Goeker M."/>
        </authorList>
    </citation>
    <scope>NUCLEOTIDE SEQUENCE [LARGE SCALE GENOMIC DNA]</scope>
    <source>
        <strain evidence="7 8">DSM 45791</strain>
    </source>
</reference>
<protein>
    <submittedName>
        <fullName evidence="7">NADH-quinone oxidoreductase subunit F</fullName>
    </submittedName>
</protein>
<evidence type="ECO:0000313" key="8">
    <source>
        <dbReference type="Proteomes" id="UP000256269"/>
    </source>
</evidence>
<dbReference type="PANTHER" id="PTHR43578:SF3">
    <property type="entry name" value="NADH-QUINONE OXIDOREDUCTASE SUBUNIT F"/>
    <property type="match status" value="1"/>
</dbReference>
<keyword evidence="2" id="KW-0004">4Fe-4S</keyword>
<dbReference type="AlphaFoldDB" id="A0A3E0I5C2"/>
<keyword evidence="8" id="KW-1185">Reference proteome</keyword>
<dbReference type="InterPro" id="IPR019575">
    <property type="entry name" value="Nuop51_4Fe4S-bd"/>
</dbReference>
<dbReference type="InterPro" id="IPR019554">
    <property type="entry name" value="Soluble_ligand-bd"/>
</dbReference>
<dbReference type="GO" id="GO:0010181">
    <property type="term" value="F:FMN binding"/>
    <property type="evidence" value="ECO:0007669"/>
    <property type="project" value="InterPro"/>
</dbReference>
<dbReference type="InterPro" id="IPR037225">
    <property type="entry name" value="Nuo51_FMN-bd_sf"/>
</dbReference>
<dbReference type="Gene3D" id="3.10.20.600">
    <property type="match status" value="1"/>
</dbReference>
<dbReference type="Pfam" id="PF10589">
    <property type="entry name" value="NADH_4Fe-4S"/>
    <property type="match status" value="1"/>
</dbReference>
<sequence length="549" mass="58728">MDLRFLAAAPSTVEQAAIDAALTGDGRDQLLPALHAANDAVGWISEGALNHICRRLDVPPAEAYGVATFYSLFSMEERPRKVVHVCVDLACKVNGAEALVDAQSEFVVRSPCLGVCERAPAALAVEAGVGSEYLMPEIPLPQRGDPGLRLLRRVGVVDPRSLDDYRAAGGYSALRNALALGPQGVIREVTDAKLMGRGGAAFPTGRKWAATAGQPERPHYLVCNADESEPGTFKDRVLMEGDPFAVVESMTVAAYATGCTRGYLYIRGEYPKAFSLLSNAIEVARERGFLGRDIMGQAGFEFDIEIRRGAGAYICGEETAIFNSIEGFRGEPRSKPPFPVEKGLFGWPTVVNNVETLANVLLILTEGCQAFQRIGTSQSTGSKLFCVSGTIGHPGVYEVPFGATLRELLDLAGGVPDLRAVLLGGAAGGFLRPDEIDLPLTMEDARSAGTTLGSGVVLVLDGTVDVGGFLLRIAEFFRDESCGQCVPCRIGTVRQEEALHRIVRRTGDSQDLVLLRDIGRVMRDSSICGLGQTAWNAIESAIDRLGVRL</sequence>
<accession>A0A3E0I5C2</accession>
<dbReference type="Gene3D" id="6.10.250.1450">
    <property type="match status" value="1"/>
</dbReference>
<dbReference type="SUPFAM" id="SSF142984">
    <property type="entry name" value="Nqo1 middle domain-like"/>
    <property type="match status" value="1"/>
</dbReference>
<gene>
    <name evidence="7" type="ORF">BCF44_102140</name>
</gene>